<evidence type="ECO:0000256" key="1">
    <source>
        <dbReference type="ARBA" id="ARBA00004202"/>
    </source>
</evidence>
<dbReference type="CDD" id="cd03257">
    <property type="entry name" value="ABC_NikE_OppD_transporters"/>
    <property type="match status" value="1"/>
</dbReference>
<proteinExistence type="inferred from homology"/>
<reference evidence="17 18" key="1">
    <citation type="submission" date="2023-06" db="EMBL/GenBank/DDBJ databases">
        <title>Sporosarcina sp. nov., isolated from Korean traditional fermented seafood 'Jeotgal'.</title>
        <authorList>
            <person name="Yang A.-I."/>
            <person name="Shin N.-R."/>
        </authorList>
    </citation>
    <scope>NUCLEOTIDE SEQUENCE [LARGE SCALE GENOMIC DNA]</scope>
    <source>
        <strain evidence="17 18">KCTC3840</strain>
    </source>
</reference>
<dbReference type="SMART" id="SM00382">
    <property type="entry name" value="AAA"/>
    <property type="match status" value="1"/>
</dbReference>
<evidence type="ECO:0000256" key="13">
    <source>
        <dbReference type="ARBA" id="ARBA00039098"/>
    </source>
</evidence>
<gene>
    <name evidence="17" type="ORF">QT716_00075</name>
</gene>
<dbReference type="InterPro" id="IPR027417">
    <property type="entry name" value="P-loop_NTPase"/>
</dbReference>
<comment type="caution">
    <text evidence="17">The sequence shown here is derived from an EMBL/GenBank/DDBJ whole genome shotgun (WGS) entry which is preliminary data.</text>
</comment>
<evidence type="ECO:0000256" key="4">
    <source>
        <dbReference type="ARBA" id="ARBA00022475"/>
    </source>
</evidence>
<dbReference type="SUPFAM" id="SSF52540">
    <property type="entry name" value="P-loop containing nucleoside triphosphate hydrolases"/>
    <property type="match status" value="1"/>
</dbReference>
<name>A0ABU4FUM3_9BACL</name>
<evidence type="ECO:0000256" key="10">
    <source>
        <dbReference type="ARBA" id="ARBA00023112"/>
    </source>
</evidence>
<dbReference type="EMBL" id="JAUBDH010000001">
    <property type="protein sequence ID" value="MDW0108436.1"/>
    <property type="molecule type" value="Genomic_DNA"/>
</dbReference>
<dbReference type="InterPro" id="IPR003593">
    <property type="entry name" value="AAA+_ATPase"/>
</dbReference>
<keyword evidence="5" id="KW-0533">Nickel</keyword>
<dbReference type="InterPro" id="IPR003439">
    <property type="entry name" value="ABC_transporter-like_ATP-bd"/>
</dbReference>
<dbReference type="InterPro" id="IPR050388">
    <property type="entry name" value="ABC_Ni/Peptide_Import"/>
</dbReference>
<evidence type="ECO:0000259" key="16">
    <source>
        <dbReference type="PROSITE" id="PS50893"/>
    </source>
</evidence>
<evidence type="ECO:0000256" key="9">
    <source>
        <dbReference type="ARBA" id="ARBA00023065"/>
    </source>
</evidence>
<dbReference type="PANTHER" id="PTHR43297">
    <property type="entry name" value="OLIGOPEPTIDE TRANSPORT ATP-BINDING PROTEIN APPD"/>
    <property type="match status" value="1"/>
</dbReference>
<keyword evidence="9" id="KW-0406">Ion transport</keyword>
<evidence type="ECO:0000256" key="7">
    <source>
        <dbReference type="ARBA" id="ARBA00022840"/>
    </source>
</evidence>
<evidence type="ECO:0000313" key="17">
    <source>
        <dbReference type="EMBL" id="MDW0108436.1"/>
    </source>
</evidence>
<evidence type="ECO:0000256" key="2">
    <source>
        <dbReference type="ARBA" id="ARBA00005417"/>
    </source>
</evidence>
<dbReference type="Proteomes" id="UP001280629">
    <property type="component" value="Unassembled WGS sequence"/>
</dbReference>
<keyword evidence="4" id="KW-1003">Cell membrane</keyword>
<comment type="subcellular location">
    <subcellularLocation>
        <location evidence="1">Cell membrane</location>
        <topology evidence="1">Peripheral membrane protein</topology>
    </subcellularLocation>
</comment>
<evidence type="ECO:0000256" key="14">
    <source>
        <dbReference type="ARBA" id="ARBA00044143"/>
    </source>
</evidence>
<keyword evidence="18" id="KW-1185">Reference proteome</keyword>
<keyword evidence="6" id="KW-0547">Nucleotide-binding</keyword>
<comment type="subunit">
    <text evidence="12">The complex is composed of two ATP-binding proteins (NikD and NikE), two transmembrane proteins (NikB and NikC) and a solute-binding protein (NikA).</text>
</comment>
<comment type="similarity">
    <text evidence="2">Belongs to the ABC transporter superfamily.</text>
</comment>
<keyword evidence="7 17" id="KW-0067">ATP-binding</keyword>
<dbReference type="PROSITE" id="PS50893">
    <property type="entry name" value="ABC_TRANSPORTER_2"/>
    <property type="match status" value="1"/>
</dbReference>
<evidence type="ECO:0000256" key="15">
    <source>
        <dbReference type="ARBA" id="ARBA00048610"/>
    </source>
</evidence>
<evidence type="ECO:0000256" key="3">
    <source>
        <dbReference type="ARBA" id="ARBA00022448"/>
    </source>
</evidence>
<evidence type="ECO:0000256" key="8">
    <source>
        <dbReference type="ARBA" id="ARBA00022967"/>
    </source>
</evidence>
<protein>
    <recommendedName>
        <fullName evidence="14">Nickel import system ATP-binding protein NikD</fullName>
        <ecNumber evidence="13">7.2.2.11</ecNumber>
    </recommendedName>
</protein>
<evidence type="ECO:0000256" key="12">
    <source>
        <dbReference type="ARBA" id="ARBA00038669"/>
    </source>
</evidence>
<accession>A0ABU4FUM3</accession>
<dbReference type="Pfam" id="PF00005">
    <property type="entry name" value="ABC_tran"/>
    <property type="match status" value="1"/>
</dbReference>
<comment type="catalytic activity">
    <reaction evidence="15">
        <text>Ni(2+)(out) + ATP + H2O = Ni(2+)(in) + ADP + phosphate + H(+)</text>
        <dbReference type="Rhea" id="RHEA:15557"/>
        <dbReference type="ChEBI" id="CHEBI:15377"/>
        <dbReference type="ChEBI" id="CHEBI:15378"/>
        <dbReference type="ChEBI" id="CHEBI:30616"/>
        <dbReference type="ChEBI" id="CHEBI:43474"/>
        <dbReference type="ChEBI" id="CHEBI:49786"/>
        <dbReference type="ChEBI" id="CHEBI:456216"/>
        <dbReference type="EC" id="7.2.2.11"/>
    </reaction>
    <physiologicalReaction direction="left-to-right" evidence="15">
        <dbReference type="Rhea" id="RHEA:15558"/>
    </physiologicalReaction>
</comment>
<keyword evidence="11" id="KW-0472">Membrane</keyword>
<dbReference type="GO" id="GO:0005524">
    <property type="term" value="F:ATP binding"/>
    <property type="evidence" value="ECO:0007669"/>
    <property type="project" value="UniProtKB-KW"/>
</dbReference>
<evidence type="ECO:0000256" key="6">
    <source>
        <dbReference type="ARBA" id="ARBA00022741"/>
    </source>
</evidence>
<dbReference type="Gene3D" id="3.40.50.300">
    <property type="entry name" value="P-loop containing nucleotide triphosphate hydrolases"/>
    <property type="match status" value="1"/>
</dbReference>
<dbReference type="PANTHER" id="PTHR43297:SF13">
    <property type="entry name" value="NICKEL ABC TRANSPORTER, ATP-BINDING PROTEIN"/>
    <property type="match status" value="1"/>
</dbReference>
<dbReference type="InterPro" id="IPR017871">
    <property type="entry name" value="ABC_transporter-like_CS"/>
</dbReference>
<evidence type="ECO:0000256" key="11">
    <source>
        <dbReference type="ARBA" id="ARBA00023136"/>
    </source>
</evidence>
<keyword evidence="3" id="KW-0813">Transport</keyword>
<dbReference type="RefSeq" id="WP_317933625.1">
    <property type="nucleotide sequence ID" value="NZ_JAUBDH010000001.1"/>
</dbReference>
<keyword evidence="10" id="KW-0921">Nickel transport</keyword>
<dbReference type="PROSITE" id="PS00211">
    <property type="entry name" value="ABC_TRANSPORTER_1"/>
    <property type="match status" value="1"/>
</dbReference>
<keyword evidence="8" id="KW-1278">Translocase</keyword>
<sequence>MIEQKHHPLMEVRQLSLSFLQYGKGLREMRTQAITNFDMTIHRGEIVAVVGASGSGKSLLANAILGILPKNAELGGKLYFESEELTAEKQIRLRGKDIFLIPQSVNALDPLMKTGKQVEVVIKNKNRKSIRRNIFESLGLPPKTENLYPFELSGGMARRVLVSMAMASEAKLIIADEPTPGLDSEARNETLTLIKHLSNSGKGVMFITHDLDAAQSIADKVAVFYAGQTLEVADAKDFSGNGKSLRHPYSRALWNALPQNSFLPTSEVQQFTGQSPTGCLYRSHCPLSTDLCAQQQPEARMVDGGMVRCFHA</sequence>
<evidence type="ECO:0000256" key="5">
    <source>
        <dbReference type="ARBA" id="ARBA00022596"/>
    </source>
</evidence>
<organism evidence="17 18">
    <name type="scientific">Sporosarcina aquimarina</name>
    <dbReference type="NCBI Taxonomy" id="114975"/>
    <lineage>
        <taxon>Bacteria</taxon>
        <taxon>Bacillati</taxon>
        <taxon>Bacillota</taxon>
        <taxon>Bacilli</taxon>
        <taxon>Bacillales</taxon>
        <taxon>Caryophanaceae</taxon>
        <taxon>Sporosarcina</taxon>
    </lineage>
</organism>
<feature type="domain" description="ABC transporter" evidence="16">
    <location>
        <begin position="12"/>
        <end position="251"/>
    </location>
</feature>
<evidence type="ECO:0000313" key="18">
    <source>
        <dbReference type="Proteomes" id="UP001280629"/>
    </source>
</evidence>
<dbReference type="EC" id="7.2.2.11" evidence="13"/>